<dbReference type="Gene3D" id="3.40.50.2000">
    <property type="entry name" value="Glycogen Phosphorylase B"/>
    <property type="match status" value="1"/>
</dbReference>
<dbReference type="GO" id="GO:0009245">
    <property type="term" value="P:lipid A biosynthetic process"/>
    <property type="evidence" value="ECO:0007669"/>
    <property type="project" value="TreeGrafter"/>
</dbReference>
<comment type="caution">
    <text evidence="4">The sequence shown here is derived from an EMBL/GenBank/DDBJ whole genome shotgun (WGS) entry which is preliminary data.</text>
</comment>
<dbReference type="GO" id="GO:0005886">
    <property type="term" value="C:plasma membrane"/>
    <property type="evidence" value="ECO:0007669"/>
    <property type="project" value="TreeGrafter"/>
</dbReference>
<feature type="non-terminal residue" evidence="4">
    <location>
        <position position="1"/>
    </location>
</feature>
<feature type="site" description="Transition state stabilizer" evidence="2">
    <location>
        <position position="178"/>
    </location>
</feature>
<keyword evidence="5" id="KW-1185">Reference proteome</keyword>
<dbReference type="PANTHER" id="PTHR42755">
    <property type="entry name" value="3-DEOXY-MANNO-OCTULOSONATE CYTIDYLYLTRANSFERASE"/>
    <property type="match status" value="1"/>
</dbReference>
<dbReference type="PANTHER" id="PTHR42755:SF1">
    <property type="entry name" value="3-DEOXY-D-MANNO-OCTULOSONIC ACID TRANSFERASE, MITOCHONDRIAL-RELATED"/>
    <property type="match status" value="1"/>
</dbReference>
<protein>
    <recommendedName>
        <fullName evidence="3">3-deoxy-D-manno-octulosonic-acid transferase N-terminal domain-containing protein</fullName>
    </recommendedName>
</protein>
<name>A0AA38GDX5_TAXCH</name>
<evidence type="ECO:0000256" key="2">
    <source>
        <dbReference type="PIRSR" id="PIRSR639901-2"/>
    </source>
</evidence>
<keyword evidence="1" id="KW-0808">Transferase</keyword>
<accession>A0AA38GDX5</accession>
<evidence type="ECO:0000313" key="4">
    <source>
        <dbReference type="EMBL" id="KAH9321822.1"/>
    </source>
</evidence>
<feature type="site" description="Transition state stabilizer" evidence="2">
    <location>
        <position position="98"/>
    </location>
</feature>
<dbReference type="GO" id="GO:0016740">
    <property type="term" value="F:transferase activity"/>
    <property type="evidence" value="ECO:0007669"/>
    <property type="project" value="UniProtKB-KW"/>
</dbReference>
<dbReference type="Pfam" id="PF04413">
    <property type="entry name" value="Glycos_transf_N"/>
    <property type="match status" value="1"/>
</dbReference>
<organism evidence="4 5">
    <name type="scientific">Taxus chinensis</name>
    <name type="common">Chinese yew</name>
    <name type="synonym">Taxus wallichiana var. chinensis</name>
    <dbReference type="NCBI Taxonomy" id="29808"/>
    <lineage>
        <taxon>Eukaryota</taxon>
        <taxon>Viridiplantae</taxon>
        <taxon>Streptophyta</taxon>
        <taxon>Embryophyta</taxon>
        <taxon>Tracheophyta</taxon>
        <taxon>Spermatophyta</taxon>
        <taxon>Pinopsida</taxon>
        <taxon>Pinidae</taxon>
        <taxon>Conifers II</taxon>
        <taxon>Cupressales</taxon>
        <taxon>Taxaceae</taxon>
        <taxon>Taxus</taxon>
    </lineage>
</organism>
<evidence type="ECO:0000259" key="3">
    <source>
        <dbReference type="Pfam" id="PF04413"/>
    </source>
</evidence>
<feature type="domain" description="3-deoxy-D-manno-octulosonic-acid transferase N-terminal" evidence="3">
    <location>
        <begin position="60"/>
        <end position="180"/>
    </location>
</feature>
<dbReference type="EMBL" id="JAHRHJ020000003">
    <property type="protein sequence ID" value="KAH9321822.1"/>
    <property type="molecule type" value="Genomic_DNA"/>
</dbReference>
<dbReference type="Proteomes" id="UP000824469">
    <property type="component" value="Unassembled WGS sequence"/>
</dbReference>
<gene>
    <name evidence="4" type="ORF">KI387_016461</name>
</gene>
<dbReference type="Gene3D" id="3.40.50.11720">
    <property type="entry name" value="3-Deoxy-D-manno-octulosonic-acid transferase, N-terminal domain"/>
    <property type="match status" value="1"/>
</dbReference>
<sequence>MQEYQCWCCSPPSLSICVSTPSAASGAAGAVDSAANDPAVARQQAQDKNYLLQNEYNFSVLQEKLPKGVICQFAPVDTPPAVDAFLRHWHPDAAIFMESELWPNLLLAASRSGMVLALLNARMSIKSFRRWSTVPARPLIATMLSRFSLIAPQNTNEAVHFQLLGAAPSVINFSGNLKYASGTVNKSIDINLAMEELAVELSDREVWMASSTHKGEENVMSWIHKQLKMTHPSVLTIIVPRHPQRGHEITQ</sequence>
<dbReference type="InterPro" id="IPR007507">
    <property type="entry name" value="Glycos_transf_N"/>
</dbReference>
<dbReference type="InterPro" id="IPR039901">
    <property type="entry name" value="Kdotransferase"/>
</dbReference>
<dbReference type="AlphaFoldDB" id="A0AA38GDX5"/>
<reference evidence="4 5" key="1">
    <citation type="journal article" date="2021" name="Nat. Plants">
        <title>The Taxus genome provides insights into paclitaxel biosynthesis.</title>
        <authorList>
            <person name="Xiong X."/>
            <person name="Gou J."/>
            <person name="Liao Q."/>
            <person name="Li Y."/>
            <person name="Zhou Q."/>
            <person name="Bi G."/>
            <person name="Li C."/>
            <person name="Du R."/>
            <person name="Wang X."/>
            <person name="Sun T."/>
            <person name="Guo L."/>
            <person name="Liang H."/>
            <person name="Lu P."/>
            <person name="Wu Y."/>
            <person name="Zhang Z."/>
            <person name="Ro D.K."/>
            <person name="Shang Y."/>
            <person name="Huang S."/>
            <person name="Yan J."/>
        </authorList>
    </citation>
    <scope>NUCLEOTIDE SEQUENCE [LARGE SCALE GENOMIC DNA]</scope>
    <source>
        <strain evidence="4">Ta-2019</strain>
    </source>
</reference>
<dbReference type="InterPro" id="IPR038107">
    <property type="entry name" value="Glycos_transf_N_sf"/>
</dbReference>
<evidence type="ECO:0000313" key="5">
    <source>
        <dbReference type="Proteomes" id="UP000824469"/>
    </source>
</evidence>
<proteinExistence type="predicted"/>
<evidence type="ECO:0000256" key="1">
    <source>
        <dbReference type="ARBA" id="ARBA00022679"/>
    </source>
</evidence>